<reference evidence="14 15" key="1">
    <citation type="journal article" date="2018" name="Sci. Rep.">
        <title>Comparative analysis of the Pocillopora damicornis genome highlights role of immune system in coral evolution.</title>
        <authorList>
            <person name="Cunning R."/>
            <person name="Bay R.A."/>
            <person name="Gillette P."/>
            <person name="Baker A.C."/>
            <person name="Traylor-Knowles N."/>
        </authorList>
    </citation>
    <scope>NUCLEOTIDE SEQUENCE [LARGE SCALE GENOMIC DNA]</scope>
    <source>
        <strain evidence="14">RSMAS</strain>
        <tissue evidence="14">Whole animal</tissue>
    </source>
</reference>
<evidence type="ECO:0000256" key="10">
    <source>
        <dbReference type="ARBA" id="ARBA00023170"/>
    </source>
</evidence>
<evidence type="ECO:0000256" key="6">
    <source>
        <dbReference type="ARBA" id="ARBA00022989"/>
    </source>
</evidence>
<keyword evidence="11" id="KW-0807">Transducer</keyword>
<keyword evidence="4 12" id="KW-0812">Transmembrane</keyword>
<dbReference type="PANTHER" id="PTHR24240">
    <property type="entry name" value="OPSIN"/>
    <property type="match status" value="1"/>
</dbReference>
<evidence type="ECO:0000256" key="8">
    <source>
        <dbReference type="ARBA" id="ARBA00023040"/>
    </source>
</evidence>
<dbReference type="GO" id="GO:0007602">
    <property type="term" value="P:phototransduction"/>
    <property type="evidence" value="ECO:0007669"/>
    <property type="project" value="UniProtKB-KW"/>
</dbReference>
<feature type="transmembrane region" description="Helical" evidence="12">
    <location>
        <begin position="82"/>
        <end position="101"/>
    </location>
</feature>
<dbReference type="Gene3D" id="1.20.1070.10">
    <property type="entry name" value="Rhodopsin 7-helix transmembrane proteins"/>
    <property type="match status" value="1"/>
</dbReference>
<evidence type="ECO:0000256" key="1">
    <source>
        <dbReference type="ARBA" id="ARBA00004141"/>
    </source>
</evidence>
<evidence type="ECO:0000313" key="14">
    <source>
        <dbReference type="EMBL" id="RMX59724.1"/>
    </source>
</evidence>
<dbReference type="GO" id="GO:0016020">
    <property type="term" value="C:membrane"/>
    <property type="evidence" value="ECO:0007669"/>
    <property type="project" value="UniProtKB-SubCell"/>
</dbReference>
<dbReference type="InterPro" id="IPR050125">
    <property type="entry name" value="GPCR_opsins"/>
</dbReference>
<gene>
    <name evidence="14" type="ORF">pdam_00019022</name>
</gene>
<dbReference type="OrthoDB" id="2101615at2759"/>
<keyword evidence="15" id="KW-1185">Reference proteome</keyword>
<proteinExistence type="predicted"/>
<dbReference type="PRINTS" id="PR00237">
    <property type="entry name" value="GPCRRHODOPSN"/>
</dbReference>
<dbReference type="SUPFAM" id="SSF81321">
    <property type="entry name" value="Family A G protein-coupled receptor-like"/>
    <property type="match status" value="1"/>
</dbReference>
<dbReference type="STRING" id="46731.A0A3M6V1S6"/>
<keyword evidence="7" id="KW-0157">Chromophore</keyword>
<evidence type="ECO:0000313" key="15">
    <source>
        <dbReference type="Proteomes" id="UP000275408"/>
    </source>
</evidence>
<feature type="domain" description="G-protein coupled receptors family 1 profile" evidence="13">
    <location>
        <begin position="62"/>
        <end position="319"/>
    </location>
</feature>
<keyword evidence="9 12" id="KW-0472">Membrane</keyword>
<feature type="transmembrane region" description="Helical" evidence="12">
    <location>
        <begin position="161"/>
        <end position="184"/>
    </location>
</feature>
<name>A0A3M6V1S6_POCDA</name>
<dbReference type="PROSITE" id="PS00238">
    <property type="entry name" value="OPSIN"/>
    <property type="match status" value="1"/>
</dbReference>
<dbReference type="Pfam" id="PF00001">
    <property type="entry name" value="7tm_1"/>
    <property type="match status" value="1"/>
</dbReference>
<keyword evidence="3" id="KW-0716">Sensory transduction</keyword>
<evidence type="ECO:0000259" key="13">
    <source>
        <dbReference type="PROSITE" id="PS50262"/>
    </source>
</evidence>
<feature type="transmembrane region" description="Helical" evidence="12">
    <location>
        <begin position="121"/>
        <end position="141"/>
    </location>
</feature>
<dbReference type="InterPro" id="IPR027430">
    <property type="entry name" value="Retinal_BS"/>
</dbReference>
<keyword evidence="10" id="KW-0675">Receptor</keyword>
<evidence type="ECO:0000256" key="12">
    <source>
        <dbReference type="SAM" id="Phobius"/>
    </source>
</evidence>
<dbReference type="InterPro" id="IPR017452">
    <property type="entry name" value="GPCR_Rhodpsn_7TM"/>
</dbReference>
<dbReference type="GO" id="GO:0004930">
    <property type="term" value="F:G protein-coupled receptor activity"/>
    <property type="evidence" value="ECO:0007669"/>
    <property type="project" value="UniProtKB-KW"/>
</dbReference>
<evidence type="ECO:0000256" key="2">
    <source>
        <dbReference type="ARBA" id="ARBA00022543"/>
    </source>
</evidence>
<comment type="caution">
    <text evidence="14">The sequence shown here is derived from an EMBL/GenBank/DDBJ whole genome shotgun (WGS) entry which is preliminary data.</text>
</comment>
<organism evidence="14 15">
    <name type="scientific">Pocillopora damicornis</name>
    <name type="common">Cauliflower coral</name>
    <name type="synonym">Millepora damicornis</name>
    <dbReference type="NCBI Taxonomy" id="46731"/>
    <lineage>
        <taxon>Eukaryota</taxon>
        <taxon>Metazoa</taxon>
        <taxon>Cnidaria</taxon>
        <taxon>Anthozoa</taxon>
        <taxon>Hexacorallia</taxon>
        <taxon>Scleractinia</taxon>
        <taxon>Astrocoeniina</taxon>
        <taxon>Pocilloporidae</taxon>
        <taxon>Pocillopora</taxon>
    </lineage>
</organism>
<feature type="transmembrane region" description="Helical" evidence="12">
    <location>
        <begin position="266"/>
        <end position="289"/>
    </location>
</feature>
<evidence type="ECO:0000256" key="11">
    <source>
        <dbReference type="ARBA" id="ARBA00023224"/>
    </source>
</evidence>
<dbReference type="PROSITE" id="PS50262">
    <property type="entry name" value="G_PROTEIN_RECEP_F1_2"/>
    <property type="match status" value="1"/>
</dbReference>
<comment type="subcellular location">
    <subcellularLocation>
        <location evidence="1">Membrane</location>
        <topology evidence="1">Multi-pass membrane protein</topology>
    </subcellularLocation>
</comment>
<keyword evidence="2" id="KW-0600">Photoreceptor protein</keyword>
<feature type="transmembrane region" description="Helical" evidence="12">
    <location>
        <begin position="204"/>
        <end position="228"/>
    </location>
</feature>
<evidence type="ECO:0000256" key="7">
    <source>
        <dbReference type="ARBA" id="ARBA00022991"/>
    </source>
</evidence>
<keyword evidence="5" id="KW-0681">Retinal protein</keyword>
<protein>
    <recommendedName>
        <fullName evidence="13">G-protein coupled receptors family 1 profile domain-containing protein</fullName>
    </recommendedName>
</protein>
<dbReference type="AlphaFoldDB" id="A0A3M6V1S6"/>
<feature type="transmembrane region" description="Helical" evidence="12">
    <location>
        <begin position="44"/>
        <end position="70"/>
    </location>
</feature>
<evidence type="ECO:0000256" key="4">
    <source>
        <dbReference type="ARBA" id="ARBA00022692"/>
    </source>
</evidence>
<dbReference type="GO" id="GO:0009881">
    <property type="term" value="F:photoreceptor activity"/>
    <property type="evidence" value="ECO:0007669"/>
    <property type="project" value="UniProtKB-KW"/>
</dbReference>
<sequence>MKMEGLWAVLSVRHIMNLPTEKVIPNFRNRTEDSQATEELGEQVYYAIASVYVILAVIAFIFNTLVLVVFTKDSSLRSHSNILILSIAIGDWIQAVVAYPLGVVGILSKSWQTTGTTCSCYGFIVTFLSFGTMLHHATFAIERAIVIKFSFSFSIFNKLKYIIVGLWLFALIWSSLPLIGWSGYAPEGGRSVCSIDWQSSDPSAVAYIWCIFVLFFLAPFITIVASYCSIYRNVKRMTQTAHNIWGECAAPTLDIILAESRTARMACIMSFCFLFAWTPYAAVSLYAIIRAPEPAISPLVATLPALFAKTAPCYNPLIYFLLFKKFRSSLRSSLPLCKRFLRKDSSGGKVGAISSITAFDDKENISRPGKVLSRRIQFVATV</sequence>
<dbReference type="CDD" id="cd14969">
    <property type="entry name" value="7tmA_Opsins_type2_animals"/>
    <property type="match status" value="1"/>
</dbReference>
<dbReference type="Proteomes" id="UP000275408">
    <property type="component" value="Unassembled WGS sequence"/>
</dbReference>
<evidence type="ECO:0000256" key="3">
    <source>
        <dbReference type="ARBA" id="ARBA00022606"/>
    </source>
</evidence>
<accession>A0A3M6V1S6</accession>
<dbReference type="InterPro" id="IPR000276">
    <property type="entry name" value="GPCR_Rhodpsn"/>
</dbReference>
<keyword evidence="6 12" id="KW-1133">Transmembrane helix</keyword>
<evidence type="ECO:0000256" key="5">
    <source>
        <dbReference type="ARBA" id="ARBA00022925"/>
    </source>
</evidence>
<feature type="transmembrane region" description="Helical" evidence="12">
    <location>
        <begin position="295"/>
        <end position="322"/>
    </location>
</feature>
<keyword evidence="8" id="KW-0297">G-protein coupled receptor</keyword>
<dbReference type="EMBL" id="RCHS01000286">
    <property type="protein sequence ID" value="RMX59724.1"/>
    <property type="molecule type" value="Genomic_DNA"/>
</dbReference>
<evidence type="ECO:0000256" key="9">
    <source>
        <dbReference type="ARBA" id="ARBA00023136"/>
    </source>
</evidence>